<evidence type="ECO:0000256" key="12">
    <source>
        <dbReference type="HAMAP-Rule" id="MF_01396"/>
    </source>
</evidence>
<dbReference type="InterPro" id="IPR020537">
    <property type="entry name" value="ATP_synth_F0_csu_DDCD_BS"/>
</dbReference>
<dbReference type="PANTHER" id="PTHR10031">
    <property type="entry name" value="ATP SYNTHASE LIPID-BINDING PROTEIN, MITOCHONDRIAL"/>
    <property type="match status" value="1"/>
</dbReference>
<reference evidence="14 15" key="1">
    <citation type="journal article" date="2014" name="PLoS ONE">
        <title>An emerging Mycoplasma associated with trichomoniasis, vaginal infection and disease.</title>
        <authorList>
            <consortium name="Vaginal Microbiome Consortium"/>
            <person name="Fettweis J.M."/>
            <person name="Serrano M.G."/>
            <person name="Huang B."/>
            <person name="Brooks J.P."/>
            <person name="Glascock A.L."/>
            <person name="Sheth N.U."/>
            <person name="Strauss J.F.III."/>
            <person name="Jefferson K.K."/>
            <person name="Buck G.A."/>
        </authorList>
    </citation>
    <scope>NUCLEOTIDE SEQUENCE [LARGE SCALE GENOMIC DNA]</scope>
    <source>
        <strain evidence="14 15">VCU_M1</strain>
    </source>
</reference>
<comment type="function">
    <text evidence="12">Key component of the F(0) channel; it plays a direct role in translocation across the membrane. A homomeric c-ring of between 10-14 subunits forms the central stalk rotor element with the F(1) delta and epsilon subunits.</text>
</comment>
<evidence type="ECO:0000256" key="1">
    <source>
        <dbReference type="ARBA" id="ARBA00004141"/>
    </source>
</evidence>
<gene>
    <name evidence="12 14" type="primary">atpE</name>
    <name evidence="14" type="ORF">MGM1_4320</name>
</gene>
<comment type="subcellular location">
    <subcellularLocation>
        <location evidence="12">Cell membrane</location>
        <topology evidence="12">Multi-pass membrane protein</topology>
    </subcellularLocation>
    <subcellularLocation>
        <location evidence="1">Membrane</location>
        <topology evidence="1">Multi-pass membrane protein</topology>
    </subcellularLocation>
</comment>
<evidence type="ECO:0000256" key="3">
    <source>
        <dbReference type="ARBA" id="ARBA00022448"/>
    </source>
</evidence>
<evidence type="ECO:0000256" key="10">
    <source>
        <dbReference type="ARBA" id="ARBA00023136"/>
    </source>
</evidence>
<evidence type="ECO:0000256" key="7">
    <source>
        <dbReference type="ARBA" id="ARBA00022989"/>
    </source>
</evidence>
<dbReference type="GO" id="GO:0045259">
    <property type="term" value="C:proton-transporting ATP synthase complex"/>
    <property type="evidence" value="ECO:0007669"/>
    <property type="project" value="UniProtKB-KW"/>
</dbReference>
<keyword evidence="4 12" id="KW-0138">CF(0)</keyword>
<keyword evidence="10 12" id="KW-0472">Membrane</keyword>
<evidence type="ECO:0000256" key="11">
    <source>
        <dbReference type="ARBA" id="ARBA00023310"/>
    </source>
</evidence>
<feature type="site" description="Reversibly protonated during proton transport" evidence="12">
    <location>
        <position position="78"/>
    </location>
</feature>
<name>A0A097ST79_9BACT</name>
<dbReference type="GO" id="GO:0005886">
    <property type="term" value="C:plasma membrane"/>
    <property type="evidence" value="ECO:0007669"/>
    <property type="project" value="UniProtKB-SubCell"/>
</dbReference>
<dbReference type="InterPro" id="IPR000454">
    <property type="entry name" value="ATP_synth_F0_csu"/>
</dbReference>
<dbReference type="HAMAP" id="MF_01396">
    <property type="entry name" value="ATP_synth_c_bact"/>
    <property type="match status" value="1"/>
</dbReference>
<proteinExistence type="inferred from homology"/>
<dbReference type="PANTHER" id="PTHR10031:SF0">
    <property type="entry name" value="ATPASE PROTEIN 9"/>
    <property type="match status" value="1"/>
</dbReference>
<comment type="function">
    <text evidence="12">F(1)F(0) ATP synthase produces ATP from ADP in the presence of a proton or sodium gradient. F-type ATPases consist of two structural domains, F(1) containing the extramembraneous catalytic core and F(0) containing the membrane proton channel, linked together by a central stalk and a peripheral stalk. During catalysis, ATP synthesis in the catalytic domain of F(1) is coupled via a rotary mechanism of the central stalk subunits to proton translocation.</text>
</comment>
<dbReference type="Pfam" id="PF00137">
    <property type="entry name" value="ATP-synt_C"/>
    <property type="match status" value="1"/>
</dbReference>
<feature type="transmembrane region" description="Helical" evidence="12">
    <location>
        <begin position="28"/>
        <end position="49"/>
    </location>
</feature>
<organism evidence="14 15">
    <name type="scientific">Candidatus Malacoplasma girerdii</name>
    <dbReference type="NCBI Taxonomy" id="1318617"/>
    <lineage>
        <taxon>Bacteria</taxon>
        <taxon>Bacillati</taxon>
        <taxon>Mycoplasmatota</taxon>
        <taxon>Mycoplasmoidales</taxon>
        <taxon>Mycoplasmoidaceae</taxon>
        <taxon>Malacoplasma</taxon>
    </lineage>
</organism>
<dbReference type="EMBL" id="CP007711">
    <property type="protein sequence ID" value="AIV03798.1"/>
    <property type="molecule type" value="Genomic_DNA"/>
</dbReference>
<dbReference type="Gene3D" id="1.20.120.610">
    <property type="entry name" value="lithium bound rotor ring of v- atpase"/>
    <property type="match status" value="1"/>
</dbReference>
<dbReference type="CDD" id="cd18184">
    <property type="entry name" value="ATP-synt_Fo_c_NaATPase"/>
    <property type="match status" value="1"/>
</dbReference>
<evidence type="ECO:0000313" key="14">
    <source>
        <dbReference type="EMBL" id="AIV03798.1"/>
    </source>
</evidence>
<dbReference type="NCBIfam" id="TIGR01260">
    <property type="entry name" value="ATP_synt_c"/>
    <property type="match status" value="1"/>
</dbReference>
<evidence type="ECO:0000256" key="5">
    <source>
        <dbReference type="ARBA" id="ARBA00022692"/>
    </source>
</evidence>
<keyword evidence="8 12" id="KW-0406">Ion transport</keyword>
<feature type="transmembrane region" description="Helical" evidence="12">
    <location>
        <begin position="70"/>
        <end position="94"/>
    </location>
</feature>
<evidence type="ECO:0000256" key="8">
    <source>
        <dbReference type="ARBA" id="ARBA00023065"/>
    </source>
</evidence>
<dbReference type="STRING" id="1318617.MGM1_4320"/>
<sequence>MIDTETLHNVVTAIKDAAETGLPQLGRYIGAGIAMIGAIGTGIGQGYAAGKASEAVARNPEAESKIRTMMIVGCAIAETSAIYCLIIAILLVFVG</sequence>
<keyword evidence="3 12" id="KW-0813">Transport</keyword>
<evidence type="ECO:0000256" key="4">
    <source>
        <dbReference type="ARBA" id="ARBA00022547"/>
    </source>
</evidence>
<dbReference type="PRINTS" id="PR00124">
    <property type="entry name" value="ATPASEC"/>
</dbReference>
<evidence type="ECO:0000256" key="9">
    <source>
        <dbReference type="ARBA" id="ARBA00023121"/>
    </source>
</evidence>
<keyword evidence="7 12" id="KW-1133">Transmembrane helix</keyword>
<dbReference type="GO" id="GO:0046933">
    <property type="term" value="F:proton-transporting ATP synthase activity, rotational mechanism"/>
    <property type="evidence" value="ECO:0007669"/>
    <property type="project" value="UniProtKB-UniRule"/>
</dbReference>
<dbReference type="InterPro" id="IPR035921">
    <property type="entry name" value="F/V-ATP_Csub_sf"/>
</dbReference>
<dbReference type="SUPFAM" id="SSF81333">
    <property type="entry name" value="F1F0 ATP synthase subunit C"/>
    <property type="match status" value="1"/>
</dbReference>
<evidence type="ECO:0000259" key="13">
    <source>
        <dbReference type="Pfam" id="PF00137"/>
    </source>
</evidence>
<dbReference type="PROSITE" id="PS00605">
    <property type="entry name" value="ATPASE_C"/>
    <property type="match status" value="1"/>
</dbReference>
<dbReference type="InterPro" id="IPR002379">
    <property type="entry name" value="ATPase_proteolipid_c-like_dom"/>
</dbReference>
<keyword evidence="11 12" id="KW-0066">ATP synthesis</keyword>
<dbReference type="InterPro" id="IPR005953">
    <property type="entry name" value="ATP_synth_csu_bac/chlpt"/>
</dbReference>
<dbReference type="GO" id="GO:0008289">
    <property type="term" value="F:lipid binding"/>
    <property type="evidence" value="ECO:0007669"/>
    <property type="project" value="UniProtKB-KW"/>
</dbReference>
<keyword evidence="6 12" id="KW-0375">Hydrogen ion transport</keyword>
<feature type="domain" description="V-ATPase proteolipid subunit C-like" evidence="13">
    <location>
        <begin position="29"/>
        <end position="91"/>
    </location>
</feature>
<dbReference type="Proteomes" id="UP000030066">
    <property type="component" value="Chromosome"/>
</dbReference>
<dbReference type="GO" id="GO:0033177">
    <property type="term" value="C:proton-transporting two-sector ATPase complex, proton-transporting domain"/>
    <property type="evidence" value="ECO:0007669"/>
    <property type="project" value="InterPro"/>
</dbReference>
<dbReference type="KEGG" id="mgj:MGM1_4320"/>
<keyword evidence="15" id="KW-1185">Reference proteome</keyword>
<dbReference type="AlphaFoldDB" id="A0A097ST79"/>
<evidence type="ECO:0000256" key="6">
    <source>
        <dbReference type="ARBA" id="ARBA00022781"/>
    </source>
</evidence>
<keyword evidence="9 12" id="KW-0446">Lipid-binding</keyword>
<protein>
    <recommendedName>
        <fullName evidence="12">ATP synthase subunit c</fullName>
    </recommendedName>
    <alternativeName>
        <fullName evidence="12">ATP synthase F(0) sector subunit c</fullName>
    </alternativeName>
    <alternativeName>
        <fullName evidence="12">F-type ATPase subunit c</fullName>
        <shortName evidence="12">F-ATPase subunit c</shortName>
    </alternativeName>
    <alternativeName>
        <fullName evidence="12">Lipid-binding protein</fullName>
    </alternativeName>
</protein>
<keyword evidence="5 12" id="KW-0812">Transmembrane</keyword>
<dbReference type="HOGENOM" id="CLU_148047_2_2_14"/>
<evidence type="ECO:0000313" key="15">
    <source>
        <dbReference type="Proteomes" id="UP000030066"/>
    </source>
</evidence>
<dbReference type="eggNOG" id="COG0636">
    <property type="taxonomic scope" value="Bacteria"/>
</dbReference>
<keyword evidence="12" id="KW-1003">Cell membrane</keyword>
<accession>A0A097ST79</accession>
<evidence type="ECO:0000256" key="2">
    <source>
        <dbReference type="ARBA" id="ARBA00006704"/>
    </source>
</evidence>
<comment type="similarity">
    <text evidence="2 12">Belongs to the ATPase C chain family.</text>
</comment>